<evidence type="ECO:0000313" key="3">
    <source>
        <dbReference type="EMBL" id="MCX2976853.1"/>
    </source>
</evidence>
<keyword evidence="4" id="KW-1185">Reference proteome</keyword>
<evidence type="ECO:0000259" key="2">
    <source>
        <dbReference type="Pfam" id="PF01370"/>
    </source>
</evidence>
<dbReference type="EMBL" id="SHNO01000001">
    <property type="protein sequence ID" value="MCX2976853.1"/>
    <property type="molecule type" value="Genomic_DNA"/>
</dbReference>
<name>A0ABT3T3L3_9GAMM</name>
<dbReference type="InterPro" id="IPR036291">
    <property type="entry name" value="NAD(P)-bd_dom_sf"/>
</dbReference>
<gene>
    <name evidence="3" type="ORF">EYC82_05750</name>
</gene>
<dbReference type="SUPFAM" id="SSF51735">
    <property type="entry name" value="NAD(P)-binding Rossmann-fold domains"/>
    <property type="match status" value="1"/>
</dbReference>
<dbReference type="PANTHER" id="PTHR43245:SF58">
    <property type="entry name" value="BLL5923 PROTEIN"/>
    <property type="match status" value="1"/>
</dbReference>
<dbReference type="Pfam" id="PF01370">
    <property type="entry name" value="Epimerase"/>
    <property type="match status" value="1"/>
</dbReference>
<feature type="domain" description="NAD-dependent epimerase/dehydratase" evidence="2">
    <location>
        <begin position="10"/>
        <end position="217"/>
    </location>
</feature>
<comment type="caution">
    <text evidence="3">The sequence shown here is derived from an EMBL/GenBank/DDBJ whole genome shotgun (WGS) entry which is preliminary data.</text>
</comment>
<accession>A0ABT3T3L3</accession>
<evidence type="ECO:0000256" key="1">
    <source>
        <dbReference type="SAM" id="MobiDB-lite"/>
    </source>
</evidence>
<evidence type="ECO:0000313" key="4">
    <source>
        <dbReference type="Proteomes" id="UP001143304"/>
    </source>
</evidence>
<protein>
    <submittedName>
        <fullName evidence="3">NAD-dependent epimerase/dehydratase family protein</fullName>
    </submittedName>
</protein>
<dbReference type="InterPro" id="IPR050177">
    <property type="entry name" value="Lipid_A_modif_metabolic_enz"/>
</dbReference>
<dbReference type="PANTHER" id="PTHR43245">
    <property type="entry name" value="BIFUNCTIONAL POLYMYXIN RESISTANCE PROTEIN ARNA"/>
    <property type="match status" value="1"/>
</dbReference>
<sequence length="317" mass="34446">MRRACIVKLLVTGATGFIGRALCRRLVAEGSSLTALSRSGMPVSSDIASLPVDLKTELPDRKLLDGVDTIIHLAGVAHRKADTETYEALNHEAAVRLARLAADEGVKRFVYLSSVKAMGEPIDDTRRSESNGTPPTEPYGLSKWRAEQGLHEVFADRGLSVIIIRPTLVYGPGVKGNLQVLLRSIRRGLPRPPGGGERSMIALDDLAELLQQVVAHAPDGLHTWIACGDKDYSTQAVYDLMREAQGLGQGRGWLPGWAWQVGTVVTDIFARRPLGTTRAQLFCAERYTNGAAKAAMDWAPSRSLEQLARRIVSDGET</sequence>
<dbReference type="Proteomes" id="UP001143304">
    <property type="component" value="Unassembled WGS sequence"/>
</dbReference>
<proteinExistence type="predicted"/>
<dbReference type="Gene3D" id="3.40.50.720">
    <property type="entry name" value="NAD(P)-binding Rossmann-like Domain"/>
    <property type="match status" value="1"/>
</dbReference>
<feature type="region of interest" description="Disordered" evidence="1">
    <location>
        <begin position="122"/>
        <end position="141"/>
    </location>
</feature>
<dbReference type="InterPro" id="IPR001509">
    <property type="entry name" value="Epimerase_deHydtase"/>
</dbReference>
<reference evidence="3" key="1">
    <citation type="submission" date="2019-02" db="EMBL/GenBank/DDBJ databases">
        <authorList>
            <person name="Li S.-H."/>
        </authorList>
    </citation>
    <scope>NUCLEOTIDE SEQUENCE</scope>
    <source>
        <strain evidence="3">IMCC11814</strain>
    </source>
</reference>
<organism evidence="3 4">
    <name type="scientific">Candidatus Marimicrobium litorale</name>
    <dbReference type="NCBI Taxonomy" id="2518991"/>
    <lineage>
        <taxon>Bacteria</taxon>
        <taxon>Pseudomonadati</taxon>
        <taxon>Pseudomonadota</taxon>
        <taxon>Gammaproteobacteria</taxon>
        <taxon>Cellvibrionales</taxon>
        <taxon>Halieaceae</taxon>
        <taxon>Marimicrobium</taxon>
    </lineage>
</organism>